<sequence>MATTKGPLISLEARGTMGHILTYSGWKGRSTTKFSASVSNPKTAPQVSRRAMLRFLAQNFGTLSAAHIATWATLAEQQAYSAYNAYTKYNMDRWNRYLFPTKAFPANELFGPAELDALSATARNRTILITIGVAEYNANWAWHLSRSTSTAFTPSLANTIRITHSIEAGPQNLTYVDGPLDPGTYYYRISTFSIDGSDEGLFTGEANATIL</sequence>
<proteinExistence type="predicted"/>
<protein>
    <submittedName>
        <fullName evidence="1">Uncharacterized protein</fullName>
    </submittedName>
</protein>
<reference evidence="1" key="1">
    <citation type="journal article" date="2015" name="Nature">
        <title>Complex archaea that bridge the gap between prokaryotes and eukaryotes.</title>
        <authorList>
            <person name="Spang A."/>
            <person name="Saw J.H."/>
            <person name="Jorgensen S.L."/>
            <person name="Zaremba-Niedzwiedzka K."/>
            <person name="Martijn J."/>
            <person name="Lind A.E."/>
            <person name="van Eijk R."/>
            <person name="Schleper C."/>
            <person name="Guy L."/>
            <person name="Ettema T.J."/>
        </authorList>
    </citation>
    <scope>NUCLEOTIDE SEQUENCE</scope>
</reference>
<comment type="caution">
    <text evidence="1">The sequence shown here is derived from an EMBL/GenBank/DDBJ whole genome shotgun (WGS) entry which is preliminary data.</text>
</comment>
<accession>A0A0F9LN38</accession>
<dbReference type="EMBL" id="LAZR01006097">
    <property type="protein sequence ID" value="KKM94758.1"/>
    <property type="molecule type" value="Genomic_DNA"/>
</dbReference>
<organism evidence="1">
    <name type="scientific">marine sediment metagenome</name>
    <dbReference type="NCBI Taxonomy" id="412755"/>
    <lineage>
        <taxon>unclassified sequences</taxon>
        <taxon>metagenomes</taxon>
        <taxon>ecological metagenomes</taxon>
    </lineage>
</organism>
<evidence type="ECO:0000313" key="1">
    <source>
        <dbReference type="EMBL" id="KKM94758.1"/>
    </source>
</evidence>
<gene>
    <name evidence="1" type="ORF">LCGC14_1195160</name>
</gene>
<dbReference type="AlphaFoldDB" id="A0A0F9LN38"/>
<name>A0A0F9LN38_9ZZZZ</name>